<accession>A0AAV6XUQ1</accession>
<feature type="region of interest" description="Disordered" evidence="6">
    <location>
        <begin position="1"/>
        <end position="47"/>
    </location>
</feature>
<dbReference type="PROSITE" id="PS50292">
    <property type="entry name" value="PEROXIDASE_3"/>
    <property type="match status" value="1"/>
</dbReference>
<keyword evidence="3" id="KW-0223">Dioxygenase</keyword>
<keyword evidence="1" id="KW-0479">Metal-binding</keyword>
<reference evidence="7" key="1">
    <citation type="submission" date="2019-10" db="EMBL/GenBank/DDBJ databases">
        <authorList>
            <person name="Zhang R."/>
            <person name="Pan Y."/>
            <person name="Wang J."/>
            <person name="Ma R."/>
            <person name="Yu S."/>
        </authorList>
    </citation>
    <scope>NUCLEOTIDE SEQUENCE</scope>
    <source>
        <strain evidence="7">LA-IB0</strain>
        <tissue evidence="7">Leaf</tissue>
    </source>
</reference>
<proteinExistence type="predicted"/>
<protein>
    <recommendedName>
        <fullName evidence="9">Alpha-dioxygenase</fullName>
    </recommendedName>
</protein>
<dbReference type="InterPro" id="IPR019791">
    <property type="entry name" value="Haem_peroxidase_animal"/>
</dbReference>
<evidence type="ECO:0000256" key="1">
    <source>
        <dbReference type="ARBA" id="ARBA00022723"/>
    </source>
</evidence>
<dbReference type="GO" id="GO:0004601">
    <property type="term" value="F:peroxidase activity"/>
    <property type="evidence" value="ECO:0007669"/>
    <property type="project" value="InterPro"/>
</dbReference>
<evidence type="ECO:0000256" key="5">
    <source>
        <dbReference type="ARBA" id="ARBA00023004"/>
    </source>
</evidence>
<evidence type="ECO:0000256" key="2">
    <source>
        <dbReference type="ARBA" id="ARBA00022821"/>
    </source>
</evidence>
<name>A0AAV6XUQ1_9LAMI</name>
<dbReference type="AlphaFoldDB" id="A0AAV6XUQ1"/>
<evidence type="ECO:0000313" key="8">
    <source>
        <dbReference type="Proteomes" id="UP000826271"/>
    </source>
</evidence>
<dbReference type="EMBL" id="WHWC01000003">
    <property type="protein sequence ID" value="KAG8386334.1"/>
    <property type="molecule type" value="Genomic_DNA"/>
</dbReference>
<dbReference type="InterPro" id="IPR050783">
    <property type="entry name" value="Oxylipin_biosynth_metab"/>
</dbReference>
<feature type="region of interest" description="Disordered" evidence="6">
    <location>
        <begin position="144"/>
        <end position="173"/>
    </location>
</feature>
<sequence length="643" mass="72107">MGQGGVTHKDMDNIHMNTTGKDKGGTGLETELVGRRNNKNKQKASNGGSRFTVLIDEEEDGVGAIRIQNTGSFNVGSTSKTKPKNKASTIRSTFEPVTVTTNKERRNPNVEVNMNQVPPISKGTTYSIHNNSITENHVNVFNSSTHHTQHSNRQNMESDHPPPPPPQFGVSQGVMIDTRPEGVLVSDSNVDRGPTDRWGAVERESAVNEEPHAHLGELHGGYGDRMREPDSLSEILRRRLDDAEMTDDTAKVRTFKDGKLKISGDGLLLVNEDGIAISGDVRNSWAGLLALQSLFVKEHNAICDALKKEYPSLEDEELYRHARLVTSAVIAKIQTIDWTVQLLKVKTDTLLAGLRSNWYGLLGKKFKDTFGHVGITLLSGIVGAKKPNDHGVPYSLTEEFVSVYRMHPLLPDSLLLRNIHGAPGPNKSPPLAKEIDMAELVGKKGVENLSKIGFTRQMLSMGHQPCGALELWNYPMWLRDLIPENVDGTGRSDRVDLAALENLTDDNEAVETLRQVYNDDVEELDLMHIDRIILISRLLHLRTNGEFCILRRRLEADRFFTSDFNEEVYTKKGLEWVNTTESLKDVLDRHYPGMSDKWINSTSAFTVWDAPPEPHNPIPLYLRVPHYWNKIHLVYIYLMAKSR</sequence>
<evidence type="ECO:0000256" key="3">
    <source>
        <dbReference type="ARBA" id="ARBA00022964"/>
    </source>
</evidence>
<dbReference type="PANTHER" id="PTHR11903:SF11">
    <property type="entry name" value="ALPHA-DIOXYGENASE 1"/>
    <property type="match status" value="1"/>
</dbReference>
<dbReference type="GO" id="GO:0006631">
    <property type="term" value="P:fatty acid metabolic process"/>
    <property type="evidence" value="ECO:0007669"/>
    <property type="project" value="UniProtKB-ARBA"/>
</dbReference>
<dbReference type="InterPro" id="IPR037120">
    <property type="entry name" value="Haem_peroxidase_sf_animal"/>
</dbReference>
<keyword evidence="4" id="KW-0560">Oxidoreductase</keyword>
<dbReference type="SUPFAM" id="SSF48113">
    <property type="entry name" value="Heme-dependent peroxidases"/>
    <property type="match status" value="1"/>
</dbReference>
<comment type="caution">
    <text evidence="7">The sequence shown here is derived from an EMBL/GenBank/DDBJ whole genome shotgun (WGS) entry which is preliminary data.</text>
</comment>
<dbReference type="GO" id="GO:0020037">
    <property type="term" value="F:heme binding"/>
    <property type="evidence" value="ECO:0007669"/>
    <property type="project" value="InterPro"/>
</dbReference>
<dbReference type="PANTHER" id="PTHR11903">
    <property type="entry name" value="PROSTAGLANDIN G/H SYNTHASE"/>
    <property type="match status" value="1"/>
</dbReference>
<dbReference type="Gene3D" id="1.10.640.10">
    <property type="entry name" value="Haem peroxidase domain superfamily, animal type"/>
    <property type="match status" value="1"/>
</dbReference>
<evidence type="ECO:0000256" key="6">
    <source>
        <dbReference type="SAM" id="MobiDB-lite"/>
    </source>
</evidence>
<dbReference type="GO" id="GO:0046872">
    <property type="term" value="F:metal ion binding"/>
    <property type="evidence" value="ECO:0007669"/>
    <property type="project" value="UniProtKB-KW"/>
</dbReference>
<evidence type="ECO:0008006" key="9">
    <source>
        <dbReference type="Google" id="ProtNLM"/>
    </source>
</evidence>
<keyword evidence="8" id="KW-1185">Reference proteome</keyword>
<dbReference type="GO" id="GO:0006979">
    <property type="term" value="P:response to oxidative stress"/>
    <property type="evidence" value="ECO:0007669"/>
    <property type="project" value="InterPro"/>
</dbReference>
<gene>
    <name evidence="7" type="ORF">BUALT_Bualt03G0138100</name>
</gene>
<dbReference type="Proteomes" id="UP000826271">
    <property type="component" value="Unassembled WGS sequence"/>
</dbReference>
<dbReference type="GO" id="GO:0006952">
    <property type="term" value="P:defense response"/>
    <property type="evidence" value="ECO:0007669"/>
    <property type="project" value="UniProtKB-KW"/>
</dbReference>
<evidence type="ECO:0000256" key="4">
    <source>
        <dbReference type="ARBA" id="ARBA00023002"/>
    </source>
</evidence>
<organism evidence="7 8">
    <name type="scientific">Buddleja alternifolia</name>
    <dbReference type="NCBI Taxonomy" id="168488"/>
    <lineage>
        <taxon>Eukaryota</taxon>
        <taxon>Viridiplantae</taxon>
        <taxon>Streptophyta</taxon>
        <taxon>Embryophyta</taxon>
        <taxon>Tracheophyta</taxon>
        <taxon>Spermatophyta</taxon>
        <taxon>Magnoliopsida</taxon>
        <taxon>eudicotyledons</taxon>
        <taxon>Gunneridae</taxon>
        <taxon>Pentapetalae</taxon>
        <taxon>asterids</taxon>
        <taxon>lamiids</taxon>
        <taxon>Lamiales</taxon>
        <taxon>Scrophulariaceae</taxon>
        <taxon>Buddlejeae</taxon>
        <taxon>Buddleja</taxon>
    </lineage>
</organism>
<dbReference type="GO" id="GO:0016702">
    <property type="term" value="F:oxidoreductase activity, acting on single donors with incorporation of molecular oxygen, incorporation of two atoms of oxygen"/>
    <property type="evidence" value="ECO:0007669"/>
    <property type="project" value="TreeGrafter"/>
</dbReference>
<keyword evidence="2" id="KW-0611">Plant defense</keyword>
<feature type="compositionally biased region" description="Polar residues" evidence="6">
    <location>
        <begin position="144"/>
        <end position="155"/>
    </location>
</feature>
<evidence type="ECO:0000313" key="7">
    <source>
        <dbReference type="EMBL" id="KAG8386334.1"/>
    </source>
</evidence>
<dbReference type="InterPro" id="IPR010255">
    <property type="entry name" value="Haem_peroxidase_sf"/>
</dbReference>
<keyword evidence="5" id="KW-0408">Iron</keyword>
<dbReference type="Pfam" id="PF03098">
    <property type="entry name" value="An_peroxidase"/>
    <property type="match status" value="1"/>
</dbReference>